<dbReference type="Gene3D" id="1.10.630.10">
    <property type="entry name" value="Cytochrome P450"/>
    <property type="match status" value="2"/>
</dbReference>
<evidence type="ECO:0000256" key="2">
    <source>
        <dbReference type="ARBA" id="ARBA00004174"/>
    </source>
</evidence>
<dbReference type="PRINTS" id="PR00463">
    <property type="entry name" value="EP450I"/>
</dbReference>
<dbReference type="SUPFAM" id="SSF48264">
    <property type="entry name" value="Cytochrome P450"/>
    <property type="match status" value="2"/>
</dbReference>
<dbReference type="GO" id="GO:0016705">
    <property type="term" value="F:oxidoreductase activity, acting on paired donors, with incorporation or reduction of molecular oxygen"/>
    <property type="evidence" value="ECO:0007669"/>
    <property type="project" value="InterPro"/>
</dbReference>
<evidence type="ECO:0000256" key="4">
    <source>
        <dbReference type="ARBA" id="ARBA00010617"/>
    </source>
</evidence>
<dbReference type="PANTHER" id="PTHR24292:SF45">
    <property type="entry name" value="CYTOCHROME P450 6G1-RELATED"/>
    <property type="match status" value="1"/>
</dbReference>
<comment type="similarity">
    <text evidence="4">Belongs to the cytochrome P450 family.</text>
</comment>
<keyword evidence="10 13" id="KW-0408">Iron</keyword>
<evidence type="ECO:0000256" key="11">
    <source>
        <dbReference type="ARBA" id="ARBA00023033"/>
    </source>
</evidence>
<feature type="transmembrane region" description="Helical" evidence="14">
    <location>
        <begin position="6"/>
        <end position="26"/>
    </location>
</feature>
<evidence type="ECO:0000256" key="12">
    <source>
        <dbReference type="ARBA" id="ARBA00023136"/>
    </source>
</evidence>
<keyword evidence="7" id="KW-0256">Endoplasmic reticulum</keyword>
<proteinExistence type="inferred from homology"/>
<evidence type="ECO:0000256" key="10">
    <source>
        <dbReference type="ARBA" id="ARBA00023004"/>
    </source>
</evidence>
<evidence type="ECO:0000256" key="1">
    <source>
        <dbReference type="ARBA" id="ARBA00001971"/>
    </source>
</evidence>
<dbReference type="GO" id="GO:0004497">
    <property type="term" value="F:monooxygenase activity"/>
    <property type="evidence" value="ECO:0007669"/>
    <property type="project" value="UniProtKB-KW"/>
</dbReference>
<dbReference type="InParanoid" id="A0A6P7GNJ3"/>
<comment type="subcellular location">
    <subcellularLocation>
        <location evidence="3">Endoplasmic reticulum membrane</location>
        <topology evidence="3">Peripheral membrane protein</topology>
    </subcellularLocation>
    <subcellularLocation>
        <location evidence="2">Microsome membrane</location>
        <topology evidence="2">Peripheral membrane protein</topology>
    </subcellularLocation>
</comment>
<evidence type="ECO:0000256" key="5">
    <source>
        <dbReference type="ARBA" id="ARBA00022617"/>
    </source>
</evidence>
<dbReference type="InterPro" id="IPR002401">
    <property type="entry name" value="Cyt_P450_E_grp-I"/>
</dbReference>
<feature type="transmembrane region" description="Helical" evidence="14">
    <location>
        <begin position="320"/>
        <end position="339"/>
    </location>
</feature>
<keyword evidence="8" id="KW-0492">Microsome</keyword>
<dbReference type="InterPro" id="IPR017972">
    <property type="entry name" value="Cyt_P450_CS"/>
</dbReference>
<sequence length="812" mass="94420">MLLTSSWVIDSIIFLIFFVVLIYKYLTRNADFWKKRNIPFAKPTLFFGNFYEVFTLKTTIHEQIKKLYDKIDAPYFGIFIFDEPLLVLKDPRLIKDVLIKDAAIFANRRPATPTHPLMEHSVFFLKFPFWKKMRTKLTPLFTTVMLKTMHNDLSEVCKAMTGFLQNHKDVIDGGHIGELFTTEFIFKWFFGANLDCFAENPPLLGRLVKQTNEFSFRNSIIQNLFFIKPAWVTNLKLNFISDNTLRFFGDIFKKGMAARHEYDGKPQNYVDFANRAVRDKQNGKEDAMEDALGMVKNNEHLLAIVDSIALESPMLLTSSWVIDSIIFLIFFVVLIYKYLTRNADFWKKRNIPFAKPTLFFGNFYEVFTLKTTIHEQIKKLYDKIDAPYFGIFIFDEPLLVLKDPKLIKDVLIKDAVIFANRRPATPTHPLMEHSVFFLKFPFWKKMRTKLTPLFTTVMLKTMHNDLSEVCKSMTGFLQNHKDVIDGGHIGELFTTEFIFKWFFGANLDCFAENPPLLGKLVKQTNEFSFRNSIIQNLFFVKPAWVTNLKLNFISDNTLRFFGDIFKKGMAARHEYDGKPQNYVDFANRAVRDKQNGKEDAMDLEMSTSSAIFFLIAGKDALNTLLAFTLYELSLNENIQNRLREEIRENVQKFNGITYDGLQENKYLEWCVNEIIRKYPPIPFIDRMPLSDYTFEGTDLKVQKDMTVIVPFYALHRDEKHFPNPDVFNPDRFAEELEEGVYIPFGGGPRNCIGKRLGMLGLSVAVSYVVLNFEIEKCANTPINLEFDPKSFALNSKTGLPMKITPIKNKKYL</sequence>
<keyword evidence="14" id="KW-0812">Transmembrane</keyword>
<dbReference type="PRINTS" id="PR00385">
    <property type="entry name" value="P450"/>
</dbReference>
<dbReference type="OrthoDB" id="2789670at2759"/>
<evidence type="ECO:0000256" key="9">
    <source>
        <dbReference type="ARBA" id="ARBA00023002"/>
    </source>
</evidence>
<dbReference type="PANTHER" id="PTHR24292">
    <property type="entry name" value="CYTOCHROME P450"/>
    <property type="match status" value="1"/>
</dbReference>
<keyword evidence="12 14" id="KW-0472">Membrane</keyword>
<dbReference type="GO" id="GO:0020037">
    <property type="term" value="F:heme binding"/>
    <property type="evidence" value="ECO:0007669"/>
    <property type="project" value="InterPro"/>
</dbReference>
<dbReference type="InterPro" id="IPR036396">
    <property type="entry name" value="Cyt_P450_sf"/>
</dbReference>
<keyword evidence="9" id="KW-0560">Oxidoreductase</keyword>
<evidence type="ECO:0000256" key="13">
    <source>
        <dbReference type="PIRSR" id="PIRSR602401-1"/>
    </source>
</evidence>
<dbReference type="CDD" id="cd11056">
    <property type="entry name" value="CYP6-like"/>
    <property type="match status" value="1"/>
</dbReference>
<dbReference type="Pfam" id="PF00067">
    <property type="entry name" value="p450"/>
    <property type="match status" value="2"/>
</dbReference>
<keyword evidence="14" id="KW-1133">Transmembrane helix</keyword>
<reference evidence="15" key="1">
    <citation type="submission" date="2025-08" db="UniProtKB">
        <authorList>
            <consortium name="RefSeq"/>
        </authorList>
    </citation>
    <scope>IDENTIFICATION</scope>
    <source>
        <tissue evidence="15">Whole insect</tissue>
    </source>
</reference>
<dbReference type="RefSeq" id="XP_028145360.1">
    <property type="nucleotide sequence ID" value="XM_028289559.1"/>
</dbReference>
<evidence type="ECO:0000256" key="3">
    <source>
        <dbReference type="ARBA" id="ARBA00004406"/>
    </source>
</evidence>
<dbReference type="InterPro" id="IPR001128">
    <property type="entry name" value="Cyt_P450"/>
</dbReference>
<dbReference type="PROSITE" id="PS00086">
    <property type="entry name" value="CYTOCHROME_P450"/>
    <property type="match status" value="1"/>
</dbReference>
<evidence type="ECO:0000256" key="7">
    <source>
        <dbReference type="ARBA" id="ARBA00022824"/>
    </source>
</evidence>
<organism evidence="15">
    <name type="scientific">Diabrotica virgifera virgifera</name>
    <name type="common">western corn rootworm</name>
    <dbReference type="NCBI Taxonomy" id="50390"/>
    <lineage>
        <taxon>Eukaryota</taxon>
        <taxon>Metazoa</taxon>
        <taxon>Ecdysozoa</taxon>
        <taxon>Arthropoda</taxon>
        <taxon>Hexapoda</taxon>
        <taxon>Insecta</taxon>
        <taxon>Pterygota</taxon>
        <taxon>Neoptera</taxon>
        <taxon>Endopterygota</taxon>
        <taxon>Coleoptera</taxon>
        <taxon>Polyphaga</taxon>
        <taxon>Cucujiformia</taxon>
        <taxon>Chrysomeloidea</taxon>
        <taxon>Chrysomelidae</taxon>
        <taxon>Galerucinae</taxon>
        <taxon>Diabroticina</taxon>
        <taxon>Diabroticites</taxon>
        <taxon>Diabrotica</taxon>
    </lineage>
</organism>
<evidence type="ECO:0000256" key="6">
    <source>
        <dbReference type="ARBA" id="ARBA00022723"/>
    </source>
</evidence>
<dbReference type="GO" id="GO:0005506">
    <property type="term" value="F:iron ion binding"/>
    <property type="evidence" value="ECO:0007669"/>
    <property type="project" value="InterPro"/>
</dbReference>
<evidence type="ECO:0000256" key="14">
    <source>
        <dbReference type="SAM" id="Phobius"/>
    </source>
</evidence>
<dbReference type="GO" id="GO:0005789">
    <property type="term" value="C:endoplasmic reticulum membrane"/>
    <property type="evidence" value="ECO:0007669"/>
    <property type="project" value="UniProtKB-SubCell"/>
</dbReference>
<dbReference type="AlphaFoldDB" id="A0A6P7GNJ3"/>
<comment type="cofactor">
    <cofactor evidence="1 13">
        <name>heme</name>
        <dbReference type="ChEBI" id="CHEBI:30413"/>
    </cofactor>
</comment>
<evidence type="ECO:0000256" key="8">
    <source>
        <dbReference type="ARBA" id="ARBA00022848"/>
    </source>
</evidence>
<evidence type="ECO:0000313" key="15">
    <source>
        <dbReference type="RefSeq" id="XP_028145360.1"/>
    </source>
</evidence>
<gene>
    <name evidence="15" type="primary">LOC114338935</name>
</gene>
<keyword evidence="5 13" id="KW-0349">Heme</keyword>
<keyword evidence="11" id="KW-0503">Monooxygenase</keyword>
<accession>A0A6P7GNJ3</accession>
<dbReference type="InterPro" id="IPR050476">
    <property type="entry name" value="Insect_CytP450_Detox"/>
</dbReference>
<keyword evidence="6 13" id="KW-0479">Metal-binding</keyword>
<feature type="binding site" description="axial binding residue" evidence="13">
    <location>
        <position position="751"/>
    </location>
    <ligand>
        <name>heme</name>
        <dbReference type="ChEBI" id="CHEBI:30413"/>
    </ligand>
    <ligandPart>
        <name>Fe</name>
        <dbReference type="ChEBI" id="CHEBI:18248"/>
    </ligandPart>
</feature>
<dbReference type="FunFam" id="1.10.630.10:FF:000182">
    <property type="entry name" value="Cytochrome P450 3A4"/>
    <property type="match status" value="1"/>
</dbReference>
<protein>
    <submittedName>
        <fullName evidence="15">Cytochrome P450 6j1-like</fullName>
    </submittedName>
</protein>
<name>A0A6P7GNJ3_DIAVI</name>